<gene>
    <name evidence="2" type="ORF">NMOB1V02_LOCUS13195</name>
</gene>
<keyword evidence="3" id="KW-1185">Reference proteome</keyword>
<name>A0A7R9C1M6_9CRUS</name>
<dbReference type="PANTHER" id="PTHR13161:SF4">
    <property type="entry name" value="CLK4-ASSOCIATING SERINE_ARGININE RICH PROTEIN"/>
    <property type="match status" value="1"/>
</dbReference>
<feature type="region of interest" description="Disordered" evidence="1">
    <location>
        <begin position="108"/>
        <end position="152"/>
    </location>
</feature>
<evidence type="ECO:0000313" key="2">
    <source>
        <dbReference type="EMBL" id="CAD7285593.1"/>
    </source>
</evidence>
<organism evidence="2">
    <name type="scientific">Notodromas monacha</name>
    <dbReference type="NCBI Taxonomy" id="399045"/>
    <lineage>
        <taxon>Eukaryota</taxon>
        <taxon>Metazoa</taxon>
        <taxon>Ecdysozoa</taxon>
        <taxon>Arthropoda</taxon>
        <taxon>Crustacea</taxon>
        <taxon>Oligostraca</taxon>
        <taxon>Ostracoda</taxon>
        <taxon>Podocopa</taxon>
        <taxon>Podocopida</taxon>
        <taxon>Cypridocopina</taxon>
        <taxon>Cypridoidea</taxon>
        <taxon>Cyprididae</taxon>
        <taxon>Notodromas</taxon>
    </lineage>
</organism>
<protein>
    <submittedName>
        <fullName evidence="2">Uncharacterized protein</fullName>
    </submittedName>
</protein>
<feature type="compositionally biased region" description="Acidic residues" evidence="1">
    <location>
        <begin position="50"/>
        <end position="61"/>
    </location>
</feature>
<dbReference type="AlphaFoldDB" id="A0A7R9C1M6"/>
<dbReference type="InterPro" id="IPR040397">
    <property type="entry name" value="SWAP"/>
</dbReference>
<feature type="compositionally biased region" description="Basic residues" evidence="1">
    <location>
        <begin position="264"/>
        <end position="277"/>
    </location>
</feature>
<feature type="compositionally biased region" description="Basic and acidic residues" evidence="1">
    <location>
        <begin position="1"/>
        <end position="28"/>
    </location>
</feature>
<feature type="compositionally biased region" description="Basic residues" evidence="1">
    <location>
        <begin position="123"/>
        <end position="145"/>
    </location>
</feature>
<dbReference type="EMBL" id="OA899551">
    <property type="protein sequence ID" value="CAD7285593.1"/>
    <property type="molecule type" value="Genomic_DNA"/>
</dbReference>
<feature type="non-terminal residue" evidence="2">
    <location>
        <position position="1"/>
    </location>
</feature>
<feature type="region of interest" description="Disordered" evidence="1">
    <location>
        <begin position="165"/>
        <end position="277"/>
    </location>
</feature>
<evidence type="ECO:0000313" key="3">
    <source>
        <dbReference type="Proteomes" id="UP000678499"/>
    </source>
</evidence>
<accession>A0A7R9C1M6</accession>
<feature type="compositionally biased region" description="Polar residues" evidence="1">
    <location>
        <begin position="32"/>
        <end position="44"/>
    </location>
</feature>
<dbReference type="EMBL" id="CAJPEX010017514">
    <property type="protein sequence ID" value="CAG0925745.1"/>
    <property type="molecule type" value="Genomic_DNA"/>
</dbReference>
<evidence type="ECO:0000256" key="1">
    <source>
        <dbReference type="SAM" id="MobiDB-lite"/>
    </source>
</evidence>
<sequence length="277" mass="31788">QIYVEEKFGPVTKTGEEEKKRQLADKRVAINYTYTDSSLPTPSTKSEEKPAEEEDDDSDMDLDVCVDVTQLNRDQCTEMNEAAKKYRVPGDNYVNYLYEDHLEQEALRKAKQEEEEKQAISGKKGRRERRQFRERKMISIHRKLSPPRLMRPILKRMTKVTYITSFGGDSDEEDAGAAGEKDSGPRGIFIPITARRHDDTDGKKSASHGAPSISKGLTLGAAAYEAAAKKERESRRRRSRRSSSEDSRGRRKRRNSVRSDSSGSRRRRRRRRSNSRS</sequence>
<dbReference type="PANTHER" id="PTHR13161">
    <property type="entry name" value="SPLICING FACTOR SUPPRESSOR OF WHITE APRICOT"/>
    <property type="match status" value="1"/>
</dbReference>
<proteinExistence type="predicted"/>
<feature type="non-terminal residue" evidence="2">
    <location>
        <position position="277"/>
    </location>
</feature>
<reference evidence="2" key="1">
    <citation type="submission" date="2020-11" db="EMBL/GenBank/DDBJ databases">
        <authorList>
            <person name="Tran Van P."/>
        </authorList>
    </citation>
    <scope>NUCLEOTIDE SEQUENCE</scope>
</reference>
<feature type="compositionally biased region" description="Basic and acidic residues" evidence="1">
    <location>
        <begin position="108"/>
        <end position="118"/>
    </location>
</feature>
<dbReference type="Proteomes" id="UP000678499">
    <property type="component" value="Unassembled WGS sequence"/>
</dbReference>
<feature type="region of interest" description="Disordered" evidence="1">
    <location>
        <begin position="1"/>
        <end position="61"/>
    </location>
</feature>
<feature type="compositionally biased region" description="Basic and acidic residues" evidence="1">
    <location>
        <begin position="195"/>
        <end position="204"/>
    </location>
</feature>
<dbReference type="OrthoDB" id="10070965at2759"/>